<gene>
    <name evidence="3" type="ORF">SAMN05660859_1910</name>
</gene>
<dbReference type="Proteomes" id="UP000198889">
    <property type="component" value="Unassembled WGS sequence"/>
</dbReference>
<evidence type="ECO:0000313" key="4">
    <source>
        <dbReference type="Proteomes" id="UP000198889"/>
    </source>
</evidence>
<feature type="chain" id="PRO_5011437247" description="LTXXQ motif family protein" evidence="2">
    <location>
        <begin position="27"/>
        <end position="187"/>
    </location>
</feature>
<feature type="compositionally biased region" description="Pro residues" evidence="1">
    <location>
        <begin position="173"/>
        <end position="187"/>
    </location>
</feature>
<accession>A0A1G4RV24</accession>
<feature type="compositionally biased region" description="Pro residues" evidence="1">
    <location>
        <begin position="114"/>
        <end position="129"/>
    </location>
</feature>
<evidence type="ECO:0000256" key="1">
    <source>
        <dbReference type="SAM" id="MobiDB-lite"/>
    </source>
</evidence>
<proteinExistence type="predicted"/>
<reference evidence="4" key="1">
    <citation type="submission" date="2016-10" db="EMBL/GenBank/DDBJ databases">
        <authorList>
            <person name="Varghese N."/>
            <person name="Submissions S."/>
        </authorList>
    </citation>
    <scope>NUCLEOTIDE SEQUENCE [LARGE SCALE GENOMIC DNA]</scope>
    <source>
        <strain evidence="4">CGMCC 1.1761</strain>
    </source>
</reference>
<dbReference type="EMBL" id="FMTP01000002">
    <property type="protein sequence ID" value="SCW59939.1"/>
    <property type="molecule type" value="Genomic_DNA"/>
</dbReference>
<organism evidence="3 4">
    <name type="scientific">Ancylobacter rudongensis</name>
    <dbReference type="NCBI Taxonomy" id="177413"/>
    <lineage>
        <taxon>Bacteria</taxon>
        <taxon>Pseudomonadati</taxon>
        <taxon>Pseudomonadota</taxon>
        <taxon>Alphaproteobacteria</taxon>
        <taxon>Hyphomicrobiales</taxon>
        <taxon>Xanthobacteraceae</taxon>
        <taxon>Ancylobacter</taxon>
    </lineage>
</organism>
<evidence type="ECO:0000256" key="2">
    <source>
        <dbReference type="SAM" id="SignalP"/>
    </source>
</evidence>
<name>A0A1G4RV24_9HYPH</name>
<feature type="signal peptide" evidence="2">
    <location>
        <begin position="1"/>
        <end position="26"/>
    </location>
</feature>
<keyword evidence="2" id="KW-0732">Signal</keyword>
<evidence type="ECO:0000313" key="3">
    <source>
        <dbReference type="EMBL" id="SCW59939.1"/>
    </source>
</evidence>
<sequence>MGEFSITGRGALAGLVLLAGTGLAPAQPAADPAAADPVRFTVQKVEGGLMRLDTQTGAMSFCAQRAAGWACEAVPDDRAALEAEIDRLQARLAVLEKNRATGGAGVPDIMVPPQNTPPAAPPDAPPPAASTPDADGELPAQARQRLDQAMDLAEHAFRRFVEMVERLRKDLPPDGPSAPVPPKGEPF</sequence>
<evidence type="ECO:0008006" key="5">
    <source>
        <dbReference type="Google" id="ProtNLM"/>
    </source>
</evidence>
<keyword evidence="4" id="KW-1185">Reference proteome</keyword>
<feature type="region of interest" description="Disordered" evidence="1">
    <location>
        <begin position="102"/>
        <end position="143"/>
    </location>
</feature>
<feature type="region of interest" description="Disordered" evidence="1">
    <location>
        <begin position="168"/>
        <end position="187"/>
    </location>
</feature>
<dbReference type="STRING" id="177413.SAMN05660859_1910"/>
<dbReference type="AlphaFoldDB" id="A0A1G4RV24"/>
<protein>
    <recommendedName>
        <fullName evidence="5">LTXXQ motif family protein</fullName>
    </recommendedName>
</protein>
<dbReference type="RefSeq" id="WP_091438349.1">
    <property type="nucleotide sequence ID" value="NZ_FMTP01000002.1"/>
</dbReference>